<dbReference type="AlphaFoldDB" id="A0A4R2N916"/>
<dbReference type="EMBL" id="SLXH01000012">
    <property type="protein sequence ID" value="TCP17473.1"/>
    <property type="molecule type" value="Genomic_DNA"/>
</dbReference>
<organism evidence="2 3">
    <name type="scientific">Simplicispira metamorpha</name>
    <dbReference type="NCBI Taxonomy" id="80881"/>
    <lineage>
        <taxon>Bacteria</taxon>
        <taxon>Pseudomonadati</taxon>
        <taxon>Pseudomonadota</taxon>
        <taxon>Betaproteobacteria</taxon>
        <taxon>Burkholderiales</taxon>
        <taxon>Comamonadaceae</taxon>
        <taxon>Simplicispira</taxon>
    </lineage>
</organism>
<feature type="domain" description="MlaB-like STAS" evidence="1">
    <location>
        <begin position="493"/>
        <end position="561"/>
    </location>
</feature>
<dbReference type="Proteomes" id="UP000295182">
    <property type="component" value="Unassembled WGS sequence"/>
</dbReference>
<reference evidence="2 3" key="1">
    <citation type="submission" date="2019-03" db="EMBL/GenBank/DDBJ databases">
        <title>Genomic Encyclopedia of Type Strains, Phase IV (KMG-IV): sequencing the most valuable type-strain genomes for metagenomic binning, comparative biology and taxonomic classification.</title>
        <authorList>
            <person name="Goeker M."/>
        </authorList>
    </citation>
    <scope>NUCLEOTIDE SEQUENCE [LARGE SCALE GENOMIC DNA]</scope>
    <source>
        <strain evidence="2 3">DSM 1837</strain>
    </source>
</reference>
<sequence length="572" mass="62001">MSKEESSPGGLLSKVVRFVRNPTVNWTELDTLESDRESQYSKQMLKEMIERKRRNDFVRKREFDQLRKLRQRDALVGQRVEDPVGRASFFQSSLTSPDDRAVTIKKIDEIEAQMSMQWWRGKQGGDTAPLVPTLPAGLSPRNTGMAALSTAFAPTAPASMPLSLEPQAAAEPLFANDSMVIAGFGGATSPMLAPAEVEAHADASALASPAARSVVAVEMEAFVHEPDLEEAAILFANADYAGASACLLDVVAQHRNSQGESPLEIWMTLFDLYRATGQQEGFDTLAIEFAACFGRSAPLWFSIPEQLGLASSTPAAEAAAVRRDFSWNAPSTIGVQSVAALQASLARAASPWMLVWSRLTVIEEAALPALAQEFNRWADQQVQLVFVGAERLQALLQAHTQSGDRGGSPEWWRLRMALLRCMGLGDEFELVALDYCVTYEVSPPAWQVPRCGYLDAAEGDGVSADLLAAHPPAAPDAAPAPAAVGLSGHIEGDADALLQNLESLAKPGQPLVVPCDRLIRIDFSAAGSVLNWAAAQQAQKREVHFQNLHRVVAVFFNVVGINEHAWVIPRKN</sequence>
<dbReference type="Pfam" id="PF13466">
    <property type="entry name" value="STAS_2"/>
    <property type="match status" value="1"/>
</dbReference>
<dbReference type="RefSeq" id="WP_119013047.1">
    <property type="nucleotide sequence ID" value="NZ_QXNC01000012.1"/>
</dbReference>
<evidence type="ECO:0000313" key="2">
    <source>
        <dbReference type="EMBL" id="TCP17473.1"/>
    </source>
</evidence>
<proteinExistence type="predicted"/>
<accession>A0A4R2N916</accession>
<dbReference type="InterPro" id="IPR058548">
    <property type="entry name" value="MlaB-like_STAS"/>
</dbReference>
<comment type="caution">
    <text evidence="2">The sequence shown here is derived from an EMBL/GenBank/DDBJ whole genome shotgun (WGS) entry which is preliminary data.</text>
</comment>
<keyword evidence="3" id="KW-1185">Reference proteome</keyword>
<evidence type="ECO:0000313" key="3">
    <source>
        <dbReference type="Proteomes" id="UP000295182"/>
    </source>
</evidence>
<protein>
    <submittedName>
        <fullName evidence="2">STAS domain-containing protein</fullName>
    </submittedName>
</protein>
<gene>
    <name evidence="2" type="ORF">EV674_11229</name>
</gene>
<evidence type="ECO:0000259" key="1">
    <source>
        <dbReference type="Pfam" id="PF13466"/>
    </source>
</evidence>
<dbReference type="OrthoDB" id="5298269at2"/>
<name>A0A4R2N916_9BURK</name>